<gene>
    <name evidence="1" type="ORF">DWX94_10720</name>
</gene>
<evidence type="ECO:0000313" key="2">
    <source>
        <dbReference type="Proteomes" id="UP000283295"/>
    </source>
</evidence>
<dbReference type="RefSeq" id="WP_022058956.1">
    <property type="nucleotide sequence ID" value="NZ_CABIWG010000001.1"/>
</dbReference>
<comment type="caution">
    <text evidence="1">The sequence shown here is derived from an EMBL/GenBank/DDBJ whole genome shotgun (WGS) entry which is preliminary data.</text>
</comment>
<evidence type="ECO:0000313" key="1">
    <source>
        <dbReference type="EMBL" id="RGS39573.1"/>
    </source>
</evidence>
<proteinExistence type="predicted"/>
<name>A0A3R5YT39_9FIRM</name>
<reference evidence="1 2" key="1">
    <citation type="submission" date="2018-08" db="EMBL/GenBank/DDBJ databases">
        <title>A genome reference for cultivated species of the human gut microbiota.</title>
        <authorList>
            <person name="Zou Y."/>
            <person name="Xue W."/>
            <person name="Luo G."/>
        </authorList>
    </citation>
    <scope>NUCLEOTIDE SEQUENCE [LARGE SCALE GENOMIC DNA]</scope>
    <source>
        <strain evidence="1 2">AF22-21</strain>
    </source>
</reference>
<organism evidence="1 2">
    <name type="scientific">Coprococcus eutactus</name>
    <dbReference type="NCBI Taxonomy" id="33043"/>
    <lineage>
        <taxon>Bacteria</taxon>
        <taxon>Bacillati</taxon>
        <taxon>Bacillota</taxon>
        <taxon>Clostridia</taxon>
        <taxon>Lachnospirales</taxon>
        <taxon>Lachnospiraceae</taxon>
        <taxon>Coprococcus</taxon>
    </lineage>
</organism>
<protein>
    <submittedName>
        <fullName evidence="1">Uncharacterized protein</fullName>
    </submittedName>
</protein>
<sequence length="74" mass="8745">MTLLMRDNENKLLGKYMHLIDQVKKLDVKDAEIAAKILGIKEQQIYEIKDYIAEHPEMDEDDLAEHIAYWLDLD</sequence>
<dbReference type="EMBL" id="QRVK01000031">
    <property type="protein sequence ID" value="RGS39573.1"/>
    <property type="molecule type" value="Genomic_DNA"/>
</dbReference>
<dbReference type="Proteomes" id="UP000283295">
    <property type="component" value="Unassembled WGS sequence"/>
</dbReference>
<dbReference type="AlphaFoldDB" id="A0A3R5YT39"/>
<dbReference type="GeneID" id="92832216"/>
<accession>A0A3R5YT39</accession>